<dbReference type="InterPro" id="IPR010496">
    <property type="entry name" value="AL/BT2_dom"/>
</dbReference>
<dbReference type="Pfam" id="PF06439">
    <property type="entry name" value="3keto-disac_hyd"/>
    <property type="match status" value="1"/>
</dbReference>
<evidence type="ECO:0000259" key="1">
    <source>
        <dbReference type="Pfam" id="PF06439"/>
    </source>
</evidence>
<dbReference type="GO" id="GO:0016787">
    <property type="term" value="F:hydrolase activity"/>
    <property type="evidence" value="ECO:0007669"/>
    <property type="project" value="InterPro"/>
</dbReference>
<dbReference type="Gene3D" id="2.60.120.560">
    <property type="entry name" value="Exo-inulinase, domain 1"/>
    <property type="match status" value="1"/>
</dbReference>
<organism evidence="2">
    <name type="scientific">marine metagenome</name>
    <dbReference type="NCBI Taxonomy" id="408172"/>
    <lineage>
        <taxon>unclassified sequences</taxon>
        <taxon>metagenomes</taxon>
        <taxon>ecological metagenomes</taxon>
    </lineage>
</organism>
<gene>
    <name evidence="2" type="ORF">METZ01_LOCUS358384</name>
</gene>
<protein>
    <recommendedName>
        <fullName evidence="1">3-keto-alpha-glucoside-1,2-lyase/3-keto-2-hydroxy-glucal hydratase domain-containing protein</fullName>
    </recommendedName>
</protein>
<dbReference type="EMBL" id="UINC01126811">
    <property type="protein sequence ID" value="SVD05530.1"/>
    <property type="molecule type" value="Genomic_DNA"/>
</dbReference>
<feature type="non-terminal residue" evidence="2">
    <location>
        <position position="77"/>
    </location>
</feature>
<sequence>MFRNILALTICVAALQAADKTEWTPLFDGKSTKGWEPRAKVESFKAVKGELHLVSTVNVWVVSDLQLSDFVAELEVK</sequence>
<proteinExistence type="predicted"/>
<name>A0A382S6L8_9ZZZZ</name>
<evidence type="ECO:0000313" key="2">
    <source>
        <dbReference type="EMBL" id="SVD05530.1"/>
    </source>
</evidence>
<dbReference type="AlphaFoldDB" id="A0A382S6L8"/>
<reference evidence="2" key="1">
    <citation type="submission" date="2018-05" db="EMBL/GenBank/DDBJ databases">
        <authorList>
            <person name="Lanie J.A."/>
            <person name="Ng W.-L."/>
            <person name="Kazmierczak K.M."/>
            <person name="Andrzejewski T.M."/>
            <person name="Davidsen T.M."/>
            <person name="Wayne K.J."/>
            <person name="Tettelin H."/>
            <person name="Glass J.I."/>
            <person name="Rusch D."/>
            <person name="Podicherti R."/>
            <person name="Tsui H.-C.T."/>
            <person name="Winkler M.E."/>
        </authorList>
    </citation>
    <scope>NUCLEOTIDE SEQUENCE</scope>
</reference>
<accession>A0A382S6L8</accession>
<feature type="domain" description="3-keto-alpha-glucoside-1,2-lyase/3-keto-2-hydroxy-glucal hydratase" evidence="1">
    <location>
        <begin position="22"/>
        <end position="77"/>
    </location>
</feature>